<protein>
    <recommendedName>
        <fullName evidence="4">HTH luxR-type domain-containing protein</fullName>
    </recommendedName>
</protein>
<dbReference type="PANTHER" id="PTHR44688:SF16">
    <property type="entry name" value="DNA-BINDING TRANSCRIPTIONAL ACTIVATOR DEVR_DOSR"/>
    <property type="match status" value="1"/>
</dbReference>
<dbReference type="Gene3D" id="1.10.10.10">
    <property type="entry name" value="Winged helix-like DNA-binding domain superfamily/Winged helix DNA-binding domain"/>
    <property type="match status" value="1"/>
</dbReference>
<dbReference type="GO" id="GO:0003677">
    <property type="term" value="F:DNA binding"/>
    <property type="evidence" value="ECO:0007669"/>
    <property type="project" value="UniProtKB-KW"/>
</dbReference>
<organism evidence="5 6">
    <name type="scientific">Nostocoides japonicum T1-X7</name>
    <dbReference type="NCBI Taxonomy" id="1194083"/>
    <lineage>
        <taxon>Bacteria</taxon>
        <taxon>Bacillati</taxon>
        <taxon>Actinomycetota</taxon>
        <taxon>Actinomycetes</taxon>
        <taxon>Micrococcales</taxon>
        <taxon>Intrasporangiaceae</taxon>
        <taxon>Nostocoides</taxon>
    </lineage>
</organism>
<gene>
    <name evidence="5" type="ORF">BN12_40023</name>
</gene>
<dbReference type="Pfam" id="PF25873">
    <property type="entry name" value="WHD_MalT"/>
    <property type="match status" value="1"/>
</dbReference>
<dbReference type="InterPro" id="IPR059106">
    <property type="entry name" value="WHD_MalT"/>
</dbReference>
<evidence type="ECO:0000256" key="1">
    <source>
        <dbReference type="ARBA" id="ARBA00023015"/>
    </source>
</evidence>
<dbReference type="AlphaFoldDB" id="A0A077LYR7"/>
<dbReference type="Gene3D" id="1.25.40.10">
    <property type="entry name" value="Tetratricopeptide repeat domain"/>
    <property type="match status" value="1"/>
</dbReference>
<dbReference type="Proteomes" id="UP000035721">
    <property type="component" value="Unassembled WGS sequence"/>
</dbReference>
<dbReference type="InterPro" id="IPR000792">
    <property type="entry name" value="Tscrpt_reg_LuxR_C"/>
</dbReference>
<sequence>MTFARLPRVVAERDRLALGDAPLTAVVAAAGFGKTTLVEGWRRRQARAAYGTFDAFYRTNARDVGLVLADCARELGAAEDVLVDAIGLLPPDGDRLGAEFVFRTAEALRGIGEPFVCFLDDLQGLSAETGRDVGRLISTVADPQRRFVVATRIDPPWPLQRWRVAGFAEVVTADRLRLTGDEIAELLPPELASRAPAVSRVTGGWPAAMEVVRWRLAADPDLDLEKEVLDLVDYVIEEVLPELPEAETRVLTRTSILQHFPASVAVAVSGEVTAARILHDVQRRTSMVTQLPDGRYSYQAVLREALHRKLSQVEPEAEEHLHRRAAEAWLDEPDTFSTLSNAMDHLIAGRAWTEAIELTRQRVGEIDRHARLDRFVGWLDAIPGRQWRDDLEMALLYCYANLRIGRPAQALEGLHDPTIERNARAAAVAKLIYAWTTGWVTDPREALRLCDEAEPVLISLDEAAQHEGIPQFPGVSRFELAAGIAAGRANAMLGRWDEAAEGLRRMLRHRAEVGAMDQAGVCGSLSYVLAMQGDVAAARAYAEEALQLARDAGLANHHVRIVPALLGQAASSVVTGDRDAALATLRDAASRCRPLRAANLLASCGQIAAMAGVSHSFLAEVDPPLTAATLPIVEQFVTATAARDRSRLGDHAGAERLLQTTSPHELTLAAWVEILLCRAERRSVARWLLRLPVPTDRHGRIVRLLAEASVAASAADASRRATEAADLATEGSLVGVLMNAPAQLWERLDPERITHPMLLEAAARLGTRTALPETLTSRELEVLRLLPYVGSTSELASRLFVSVNTANWHRSNIYRKLGVRRRRAAIERGIELGLVTPDPHG</sequence>
<dbReference type="EMBL" id="CAJB01000334">
    <property type="protein sequence ID" value="CCH79053.1"/>
    <property type="molecule type" value="Genomic_DNA"/>
</dbReference>
<dbReference type="PANTHER" id="PTHR44688">
    <property type="entry name" value="DNA-BINDING TRANSCRIPTIONAL ACTIVATOR DEVR_DOSR"/>
    <property type="match status" value="1"/>
</dbReference>
<dbReference type="InterPro" id="IPR036388">
    <property type="entry name" value="WH-like_DNA-bd_sf"/>
</dbReference>
<dbReference type="PROSITE" id="PS50043">
    <property type="entry name" value="HTH_LUXR_2"/>
    <property type="match status" value="1"/>
</dbReference>
<dbReference type="InterPro" id="IPR011990">
    <property type="entry name" value="TPR-like_helical_dom_sf"/>
</dbReference>
<dbReference type="OrthoDB" id="134985at2"/>
<dbReference type="SUPFAM" id="SSF48452">
    <property type="entry name" value="TPR-like"/>
    <property type="match status" value="1"/>
</dbReference>
<dbReference type="STRING" id="1194083.BN12_40023"/>
<dbReference type="GO" id="GO:0006355">
    <property type="term" value="P:regulation of DNA-templated transcription"/>
    <property type="evidence" value="ECO:0007669"/>
    <property type="project" value="InterPro"/>
</dbReference>
<proteinExistence type="predicted"/>
<name>A0A077LYR7_9MICO</name>
<feature type="domain" description="HTH luxR-type" evidence="4">
    <location>
        <begin position="768"/>
        <end position="833"/>
    </location>
</feature>
<accession>A0A077LYR7</accession>
<evidence type="ECO:0000313" key="6">
    <source>
        <dbReference type="Proteomes" id="UP000035721"/>
    </source>
</evidence>
<evidence type="ECO:0000256" key="3">
    <source>
        <dbReference type="ARBA" id="ARBA00023163"/>
    </source>
</evidence>
<evidence type="ECO:0000313" key="5">
    <source>
        <dbReference type="EMBL" id="CCH79053.1"/>
    </source>
</evidence>
<keyword evidence="2" id="KW-0238">DNA-binding</keyword>
<dbReference type="CDD" id="cd06170">
    <property type="entry name" value="LuxR_C_like"/>
    <property type="match status" value="1"/>
</dbReference>
<evidence type="ECO:0000256" key="2">
    <source>
        <dbReference type="ARBA" id="ARBA00023125"/>
    </source>
</evidence>
<keyword evidence="6" id="KW-1185">Reference proteome</keyword>
<dbReference type="InterPro" id="IPR016032">
    <property type="entry name" value="Sig_transdc_resp-reg_C-effctor"/>
</dbReference>
<dbReference type="Pfam" id="PF00196">
    <property type="entry name" value="GerE"/>
    <property type="match status" value="1"/>
</dbReference>
<dbReference type="SUPFAM" id="SSF46894">
    <property type="entry name" value="C-terminal effector domain of the bipartite response regulators"/>
    <property type="match status" value="1"/>
</dbReference>
<evidence type="ECO:0000259" key="4">
    <source>
        <dbReference type="PROSITE" id="PS50043"/>
    </source>
</evidence>
<dbReference type="SMART" id="SM00421">
    <property type="entry name" value="HTH_LUXR"/>
    <property type="match status" value="1"/>
</dbReference>
<reference evidence="5 6" key="1">
    <citation type="journal article" date="2013" name="ISME J.">
        <title>A metabolic model for members of the genus Tetrasphaera involved in enhanced biological phosphorus removal.</title>
        <authorList>
            <person name="Kristiansen R."/>
            <person name="Nguyen H.T.T."/>
            <person name="Saunders A.M."/>
            <person name="Nielsen J.L."/>
            <person name="Wimmer R."/>
            <person name="Le V.Q."/>
            <person name="McIlroy S.J."/>
            <person name="Petrovski S."/>
            <person name="Seviour R.J."/>
            <person name="Calteau A."/>
            <person name="Nielsen K.L."/>
            <person name="Nielsen P.H."/>
        </authorList>
    </citation>
    <scope>NUCLEOTIDE SEQUENCE [LARGE SCALE GENOMIC DNA]</scope>
    <source>
        <strain evidence="5 6">T1-X7</strain>
    </source>
</reference>
<comment type="caution">
    <text evidence="5">The sequence shown here is derived from an EMBL/GenBank/DDBJ whole genome shotgun (WGS) entry which is preliminary data.</text>
</comment>
<keyword evidence="1" id="KW-0805">Transcription regulation</keyword>
<keyword evidence="3" id="KW-0804">Transcription</keyword>